<sequence>MEKYTQKYHVMTWDGHLATLQKALSLNKNPVDILLLNEKTAEQACDLGLLIALPDDLLSSNDKQCNFQTITDHITLAWDTDKIHFNPTWKDFWNITQYPGKRGLQKDAFSAFSIALLADDVPFDEVTDVLSTPSGILRAFKKLNQLRPYIVWWTTPNEANFLLHKNQVLMTSGSVLSINAFQKQYPSSHFQYQFKNTIENPIVYSIPATIPTQRIKLINSLLQHPSFLSFPSADPKRIMQETIVKEETNSFQQPTVSLDDIFDEWLHLTKQ</sequence>
<dbReference type="InterPro" id="IPR006059">
    <property type="entry name" value="SBP"/>
</dbReference>
<keyword evidence="2" id="KW-1185">Reference proteome</keyword>
<name>A0ABT6Q7Q5_9PROT</name>
<protein>
    <submittedName>
        <fullName evidence="1">Extracellular solute-binding protein</fullName>
    </submittedName>
</protein>
<organism evidence="1 2">
    <name type="scientific">Commensalibacter nepenthis</name>
    <dbReference type="NCBI Taxonomy" id="3043872"/>
    <lineage>
        <taxon>Bacteria</taxon>
        <taxon>Pseudomonadati</taxon>
        <taxon>Pseudomonadota</taxon>
        <taxon>Alphaproteobacteria</taxon>
        <taxon>Acetobacterales</taxon>
        <taxon>Acetobacteraceae</taxon>
    </lineage>
</organism>
<evidence type="ECO:0000313" key="1">
    <source>
        <dbReference type="EMBL" id="MDI2112911.1"/>
    </source>
</evidence>
<dbReference type="Proteomes" id="UP001431775">
    <property type="component" value="Unassembled WGS sequence"/>
</dbReference>
<dbReference type="Gene3D" id="3.40.190.10">
    <property type="entry name" value="Periplasmic binding protein-like II"/>
    <property type="match status" value="1"/>
</dbReference>
<dbReference type="EMBL" id="JASBAN010000001">
    <property type="protein sequence ID" value="MDI2112911.1"/>
    <property type="molecule type" value="Genomic_DNA"/>
</dbReference>
<proteinExistence type="predicted"/>
<dbReference type="RefSeq" id="WP_281462535.1">
    <property type="nucleotide sequence ID" value="NZ_JASBAN010000001.1"/>
</dbReference>
<dbReference type="SUPFAM" id="SSF53850">
    <property type="entry name" value="Periplasmic binding protein-like II"/>
    <property type="match status" value="1"/>
</dbReference>
<accession>A0ABT6Q7Q5</accession>
<comment type="caution">
    <text evidence="1">The sequence shown here is derived from an EMBL/GenBank/DDBJ whole genome shotgun (WGS) entry which is preliminary data.</text>
</comment>
<reference evidence="1" key="1">
    <citation type="submission" date="2023-05" db="EMBL/GenBank/DDBJ databases">
        <title>Whole genome sequence of Commensalibacter sp.</title>
        <authorList>
            <person name="Charoenyingcharoen P."/>
            <person name="Yukphan P."/>
        </authorList>
    </citation>
    <scope>NUCLEOTIDE SEQUENCE</scope>
    <source>
        <strain evidence="1">TBRC 10068</strain>
    </source>
</reference>
<gene>
    <name evidence="1" type="ORF">QJV33_06370</name>
</gene>
<dbReference type="Pfam" id="PF13416">
    <property type="entry name" value="SBP_bac_8"/>
    <property type="match status" value="1"/>
</dbReference>
<evidence type="ECO:0000313" key="2">
    <source>
        <dbReference type="Proteomes" id="UP001431775"/>
    </source>
</evidence>